<evidence type="ECO:0000313" key="2">
    <source>
        <dbReference type="EMBL" id="GAO46174.1"/>
    </source>
</evidence>
<reference evidence="2 3" key="1">
    <citation type="journal article" date="2011" name="J. Gen. Appl. Microbiol.">
        <title>Draft genome sequencing of the enigmatic yeast Saitoella complicata.</title>
        <authorList>
            <person name="Nishida H."/>
            <person name="Hamamoto M."/>
            <person name="Sugiyama J."/>
        </authorList>
    </citation>
    <scope>NUCLEOTIDE SEQUENCE [LARGE SCALE GENOMIC DNA]</scope>
    <source>
        <strain evidence="2 3">NRRL Y-17804</strain>
    </source>
</reference>
<evidence type="ECO:0000313" key="3">
    <source>
        <dbReference type="Proteomes" id="UP000033140"/>
    </source>
</evidence>
<gene>
    <name evidence="2" type="ORF">G7K_0411-t1</name>
</gene>
<proteinExistence type="predicted"/>
<keyword evidence="3" id="KW-1185">Reference proteome</keyword>
<reference evidence="2 3" key="3">
    <citation type="journal article" date="2015" name="Genome Announc.">
        <title>Draft Genome Sequence of the Archiascomycetous Yeast Saitoella complicata.</title>
        <authorList>
            <person name="Yamauchi K."/>
            <person name="Kondo S."/>
            <person name="Hamamoto M."/>
            <person name="Takahashi Y."/>
            <person name="Ogura Y."/>
            <person name="Hayashi T."/>
            <person name="Nishida H."/>
        </authorList>
    </citation>
    <scope>NUCLEOTIDE SEQUENCE [LARGE SCALE GENOMIC DNA]</scope>
    <source>
        <strain evidence="2 3">NRRL Y-17804</strain>
    </source>
</reference>
<accession>A0A0E9N8M4</accession>
<dbReference type="AlphaFoldDB" id="A0A0E9N8M4"/>
<dbReference type="Proteomes" id="UP000033140">
    <property type="component" value="Unassembled WGS sequence"/>
</dbReference>
<evidence type="ECO:0000256" key="1">
    <source>
        <dbReference type="SAM" id="MobiDB-lite"/>
    </source>
</evidence>
<comment type="caution">
    <text evidence="2">The sequence shown here is derived from an EMBL/GenBank/DDBJ whole genome shotgun (WGS) entry which is preliminary data.</text>
</comment>
<dbReference type="EMBL" id="BACD03000002">
    <property type="protein sequence ID" value="GAO46174.1"/>
    <property type="molecule type" value="Genomic_DNA"/>
</dbReference>
<organism evidence="2 3">
    <name type="scientific">Saitoella complicata (strain BCRC 22490 / CBS 7301 / JCM 7358 / NBRC 10748 / NRRL Y-17804)</name>
    <dbReference type="NCBI Taxonomy" id="698492"/>
    <lineage>
        <taxon>Eukaryota</taxon>
        <taxon>Fungi</taxon>
        <taxon>Dikarya</taxon>
        <taxon>Ascomycota</taxon>
        <taxon>Taphrinomycotina</taxon>
        <taxon>Taphrinomycotina incertae sedis</taxon>
        <taxon>Saitoella</taxon>
    </lineage>
</organism>
<feature type="region of interest" description="Disordered" evidence="1">
    <location>
        <begin position="1"/>
        <end position="23"/>
    </location>
</feature>
<reference evidence="2 3" key="2">
    <citation type="journal article" date="2014" name="J. Gen. Appl. Microbiol.">
        <title>The early diverging ascomycetous budding yeast Saitoella complicata has three histone deacetylases belonging to the Clr6, Hos2, and Rpd3 lineages.</title>
        <authorList>
            <person name="Nishida H."/>
            <person name="Matsumoto T."/>
            <person name="Kondo S."/>
            <person name="Hamamoto M."/>
            <person name="Yoshikawa H."/>
        </authorList>
    </citation>
    <scope>NUCLEOTIDE SEQUENCE [LARGE SCALE GENOMIC DNA]</scope>
    <source>
        <strain evidence="2 3">NRRL Y-17804</strain>
    </source>
</reference>
<sequence>MSQYRIRTPWEQRSSTNKPLQLTTIAETNLPSSGKLTSEPEHDDDLASSTFTLGLSFRDMFDWGLTI</sequence>
<protein>
    <submittedName>
        <fullName evidence="2">Uncharacterized protein</fullName>
    </submittedName>
</protein>
<name>A0A0E9N8M4_SAICN</name>